<gene>
    <name evidence="1" type="ORF">EVAR_43699_1</name>
</gene>
<proteinExistence type="predicted"/>
<comment type="caution">
    <text evidence="1">The sequence shown here is derived from an EMBL/GenBank/DDBJ whole genome shotgun (WGS) entry which is preliminary data.</text>
</comment>
<dbReference type="Proteomes" id="UP000299102">
    <property type="component" value="Unassembled WGS sequence"/>
</dbReference>
<name>A0A4C1X0R0_EUMVA</name>
<organism evidence="1 2">
    <name type="scientific">Eumeta variegata</name>
    <name type="common">Bagworm moth</name>
    <name type="synonym">Eumeta japonica</name>
    <dbReference type="NCBI Taxonomy" id="151549"/>
    <lineage>
        <taxon>Eukaryota</taxon>
        <taxon>Metazoa</taxon>
        <taxon>Ecdysozoa</taxon>
        <taxon>Arthropoda</taxon>
        <taxon>Hexapoda</taxon>
        <taxon>Insecta</taxon>
        <taxon>Pterygota</taxon>
        <taxon>Neoptera</taxon>
        <taxon>Endopterygota</taxon>
        <taxon>Lepidoptera</taxon>
        <taxon>Glossata</taxon>
        <taxon>Ditrysia</taxon>
        <taxon>Tineoidea</taxon>
        <taxon>Psychidae</taxon>
        <taxon>Oiketicinae</taxon>
        <taxon>Eumeta</taxon>
    </lineage>
</organism>
<accession>A0A4C1X0R0</accession>
<dbReference type="EMBL" id="BGZK01000681">
    <property type="protein sequence ID" value="GBP55907.1"/>
    <property type="molecule type" value="Genomic_DNA"/>
</dbReference>
<dbReference type="AlphaFoldDB" id="A0A4C1X0R0"/>
<evidence type="ECO:0000313" key="1">
    <source>
        <dbReference type="EMBL" id="GBP55907.1"/>
    </source>
</evidence>
<keyword evidence="2" id="KW-1185">Reference proteome</keyword>
<reference evidence="1 2" key="1">
    <citation type="journal article" date="2019" name="Commun. Biol.">
        <title>The bagworm genome reveals a unique fibroin gene that provides high tensile strength.</title>
        <authorList>
            <person name="Kono N."/>
            <person name="Nakamura H."/>
            <person name="Ohtoshi R."/>
            <person name="Tomita M."/>
            <person name="Numata K."/>
            <person name="Arakawa K."/>
        </authorList>
    </citation>
    <scope>NUCLEOTIDE SEQUENCE [LARGE SCALE GENOMIC DNA]</scope>
</reference>
<protein>
    <submittedName>
        <fullName evidence="1">Uncharacterized protein</fullName>
    </submittedName>
</protein>
<sequence length="88" mass="9876">MGIPGSRWWDERGGLLYVKRRFCVKTRSSRLHLSERVRPARRVADLSVSTVGYIKIEGEIVCLVGFPSLTCPSKGPGHVPKIVLWPSE</sequence>
<evidence type="ECO:0000313" key="2">
    <source>
        <dbReference type="Proteomes" id="UP000299102"/>
    </source>
</evidence>